<dbReference type="EMBL" id="BPRE01000009">
    <property type="protein sequence ID" value="GJE76650.1"/>
    <property type="molecule type" value="Genomic_DNA"/>
</dbReference>
<gene>
    <name evidence="2" type="ORF">BGCPKDLD_3246</name>
</gene>
<dbReference type="InterPro" id="IPR003812">
    <property type="entry name" value="Fido"/>
</dbReference>
<dbReference type="PROSITE" id="PS51459">
    <property type="entry name" value="FIDO"/>
    <property type="match status" value="1"/>
</dbReference>
<dbReference type="Pfam" id="PF02661">
    <property type="entry name" value="Fic"/>
    <property type="match status" value="1"/>
</dbReference>
<reference evidence="2" key="2">
    <citation type="submission" date="2021-08" db="EMBL/GenBank/DDBJ databases">
        <authorList>
            <person name="Tani A."/>
            <person name="Ola A."/>
            <person name="Ogura Y."/>
            <person name="Katsura K."/>
            <person name="Hayashi T."/>
        </authorList>
    </citation>
    <scope>NUCLEOTIDE SEQUENCE</scope>
    <source>
        <strain evidence="2">DSM 14458</strain>
    </source>
</reference>
<dbReference type="PIRSF" id="PIRSF018297">
    <property type="entry name" value="Doc"/>
    <property type="match status" value="1"/>
</dbReference>
<dbReference type="PANTHER" id="PTHR39426">
    <property type="entry name" value="HOMOLOGY TO DEATH-ON-CURING PROTEIN OF PHAGE P1"/>
    <property type="match status" value="1"/>
</dbReference>
<evidence type="ECO:0000313" key="2">
    <source>
        <dbReference type="EMBL" id="GJE76650.1"/>
    </source>
</evidence>
<dbReference type="Proteomes" id="UP001055093">
    <property type="component" value="Unassembled WGS sequence"/>
</dbReference>
<dbReference type="InterPro" id="IPR036597">
    <property type="entry name" value="Fido-like_dom_sf"/>
</dbReference>
<comment type="caution">
    <text evidence="2">The sequence shown here is derived from an EMBL/GenBank/DDBJ whole genome shotgun (WGS) entry which is preliminary data.</text>
</comment>
<dbReference type="InterPro" id="IPR053737">
    <property type="entry name" value="Type_II_TA_Toxin"/>
</dbReference>
<dbReference type="SUPFAM" id="SSF140931">
    <property type="entry name" value="Fic-like"/>
    <property type="match status" value="1"/>
</dbReference>
<name>A0ABQ4UWN5_9HYPH</name>
<dbReference type="Gene3D" id="1.20.120.1870">
    <property type="entry name" value="Fic/DOC protein, Fido domain"/>
    <property type="match status" value="1"/>
</dbReference>
<dbReference type="RefSeq" id="WP_137827222.1">
    <property type="nucleotide sequence ID" value="NZ_BPRE01000009.1"/>
</dbReference>
<evidence type="ECO:0000259" key="1">
    <source>
        <dbReference type="PROSITE" id="PS51459"/>
    </source>
</evidence>
<dbReference type="InterPro" id="IPR006440">
    <property type="entry name" value="Doc"/>
</dbReference>
<sequence length="128" mass="13740">MSEIVWLTGDLVQAIHAYQLKFFGGPAGLRDEGALESALGRPVNRAGYGEPDLAELAAAYAFGIAKNHPFIDGNKRAALLALVTFLGLNEIDFVADEAEAVLMIRGLAAGEIDEAGLTRWIRDNWPTA</sequence>
<protein>
    <recommendedName>
        <fullName evidence="1">Fido domain-containing protein</fullName>
    </recommendedName>
</protein>
<dbReference type="NCBIfam" id="TIGR01550">
    <property type="entry name" value="DOC_P1"/>
    <property type="match status" value="1"/>
</dbReference>
<proteinExistence type="predicted"/>
<dbReference type="PANTHER" id="PTHR39426:SF1">
    <property type="entry name" value="HOMOLOGY TO DEATH-ON-CURING PROTEIN OF PHAGE P1"/>
    <property type="match status" value="1"/>
</dbReference>
<keyword evidence="3" id="KW-1185">Reference proteome</keyword>
<organism evidence="2 3">
    <name type="scientific">Methylorubrum suomiense</name>
    <dbReference type="NCBI Taxonomy" id="144191"/>
    <lineage>
        <taxon>Bacteria</taxon>
        <taxon>Pseudomonadati</taxon>
        <taxon>Pseudomonadota</taxon>
        <taxon>Alphaproteobacteria</taxon>
        <taxon>Hyphomicrobiales</taxon>
        <taxon>Methylobacteriaceae</taxon>
        <taxon>Methylorubrum</taxon>
    </lineage>
</organism>
<evidence type="ECO:0000313" key="3">
    <source>
        <dbReference type="Proteomes" id="UP001055093"/>
    </source>
</evidence>
<accession>A0ABQ4UWN5</accession>
<reference evidence="2" key="1">
    <citation type="journal article" date="2021" name="Front. Microbiol.">
        <title>Comprehensive Comparative Genomics and Phenotyping of Methylobacterium Species.</title>
        <authorList>
            <person name="Alessa O."/>
            <person name="Ogura Y."/>
            <person name="Fujitani Y."/>
            <person name="Takami H."/>
            <person name="Hayashi T."/>
            <person name="Sahin N."/>
            <person name="Tani A."/>
        </authorList>
    </citation>
    <scope>NUCLEOTIDE SEQUENCE</scope>
    <source>
        <strain evidence="2">DSM 14458</strain>
    </source>
</reference>
<feature type="domain" description="Fido" evidence="1">
    <location>
        <begin position="7"/>
        <end position="123"/>
    </location>
</feature>